<organism evidence="1 2">
    <name type="scientific">Roseibium hamelinense</name>
    <dbReference type="NCBI Taxonomy" id="150831"/>
    <lineage>
        <taxon>Bacteria</taxon>
        <taxon>Pseudomonadati</taxon>
        <taxon>Pseudomonadota</taxon>
        <taxon>Alphaproteobacteria</taxon>
        <taxon>Hyphomicrobiales</taxon>
        <taxon>Stappiaceae</taxon>
        <taxon>Roseibium</taxon>
    </lineage>
</organism>
<evidence type="ECO:0000313" key="1">
    <source>
        <dbReference type="EMBL" id="TWI89372.1"/>
    </source>
</evidence>
<sequence length="57" mass="6882">MLRTFDGLRRHLPVWLQRRVFSALSGAQHDARERDPYQNVFRDFSHEVETLRKQASR</sequence>
<protein>
    <submittedName>
        <fullName evidence="1">Uncharacterized protein</fullName>
    </submittedName>
</protein>
<reference evidence="1 2" key="1">
    <citation type="submission" date="2019-07" db="EMBL/GenBank/DDBJ databases">
        <title>Genomic Encyclopedia of Archaeal and Bacterial Type Strains, Phase II (KMG-II): from individual species to whole genera.</title>
        <authorList>
            <person name="Goeker M."/>
        </authorList>
    </citation>
    <scope>NUCLEOTIDE SEQUENCE [LARGE SCALE GENOMIC DNA]</scope>
    <source>
        <strain evidence="1 2">ATCC BAA-252</strain>
    </source>
</reference>
<name>A0A562T7C6_9HYPH</name>
<keyword evidence="2" id="KW-1185">Reference proteome</keyword>
<accession>A0A562T7C6</accession>
<dbReference type="EMBL" id="VLLF01000003">
    <property type="protein sequence ID" value="TWI89372.1"/>
    <property type="molecule type" value="Genomic_DNA"/>
</dbReference>
<proteinExistence type="predicted"/>
<dbReference type="Proteomes" id="UP000320593">
    <property type="component" value="Unassembled WGS sequence"/>
</dbReference>
<gene>
    <name evidence="1" type="ORF">JM93_01575</name>
</gene>
<evidence type="ECO:0000313" key="2">
    <source>
        <dbReference type="Proteomes" id="UP000320593"/>
    </source>
</evidence>
<comment type="caution">
    <text evidence="1">The sequence shown here is derived from an EMBL/GenBank/DDBJ whole genome shotgun (WGS) entry which is preliminary data.</text>
</comment>
<dbReference type="AlphaFoldDB" id="A0A562T7C6"/>
<dbReference type="RefSeq" id="WP_155197551.1">
    <property type="nucleotide sequence ID" value="NZ_SMLY01000075.1"/>
</dbReference>